<protein>
    <recommendedName>
        <fullName evidence="4">Terpene synthase</fullName>
        <ecNumber evidence="4">4.2.3.-</ecNumber>
    </recommendedName>
</protein>
<proteinExistence type="inferred from homology"/>
<dbReference type="EMBL" id="JAVFKD010000012">
    <property type="protein sequence ID" value="KAK5991818.1"/>
    <property type="molecule type" value="Genomic_DNA"/>
</dbReference>
<dbReference type="Gene3D" id="1.10.600.10">
    <property type="entry name" value="Farnesyl Diphosphate Synthase"/>
    <property type="match status" value="1"/>
</dbReference>
<evidence type="ECO:0000256" key="3">
    <source>
        <dbReference type="ARBA" id="ARBA00022842"/>
    </source>
</evidence>
<name>A0ABR0SI51_9HYPO</name>
<gene>
    <name evidence="5" type="ORF">PT974_05203</name>
</gene>
<evidence type="ECO:0000313" key="5">
    <source>
        <dbReference type="EMBL" id="KAK5991818.1"/>
    </source>
</evidence>
<comment type="cofactor">
    <cofactor evidence="1 4">
        <name>Mg(2+)</name>
        <dbReference type="ChEBI" id="CHEBI:18420"/>
    </cofactor>
</comment>
<dbReference type="SUPFAM" id="SSF48576">
    <property type="entry name" value="Terpenoid synthases"/>
    <property type="match status" value="1"/>
</dbReference>
<dbReference type="InterPro" id="IPR008949">
    <property type="entry name" value="Isoprenoid_synthase_dom_sf"/>
</dbReference>
<sequence length="311" mass="35545">MFDPSCCPSGTIILPDLMSYLPYPLRRNPNGKAAGKASEVWILSYVDFDERKRNAFLGIKAGELGAFCYPDALEDRLKMCGDFTNFLFIFDDWSDEFKAGDVIGMQTCVMEALRDPLGYQTDKKVGLLTKDYFSRFVSAGGPGRIRRFINNMDLYLQAVHHQALDRANRNIPDLESYIVLRRNTSACKPSFALIEYVGNIDMPDEVMDHPYMKILEDACNDCVSWSNDIYSYNVEQTKGDTHNMLVVLMHEKSMILQEAADYVGDLCCRSVDTFEETRKMFPSYGPAVDRQIEIYIDGLQNWMIGAMYWTL</sequence>
<keyword evidence="6" id="KW-1185">Reference proteome</keyword>
<evidence type="ECO:0000256" key="4">
    <source>
        <dbReference type="RuleBase" id="RU366034"/>
    </source>
</evidence>
<dbReference type="EC" id="4.2.3.-" evidence="4"/>
<dbReference type="Proteomes" id="UP001338125">
    <property type="component" value="Unassembled WGS sequence"/>
</dbReference>
<keyword evidence="4" id="KW-0479">Metal-binding</keyword>
<keyword evidence="3 4" id="KW-0460">Magnesium</keyword>
<dbReference type="PANTHER" id="PTHR35201">
    <property type="entry name" value="TERPENE SYNTHASE"/>
    <property type="match status" value="1"/>
</dbReference>
<dbReference type="PANTHER" id="PTHR35201:SF4">
    <property type="entry name" value="BETA-PINACENE SYNTHASE-RELATED"/>
    <property type="match status" value="1"/>
</dbReference>
<keyword evidence="4" id="KW-0456">Lyase</keyword>
<comment type="caution">
    <text evidence="5">The sequence shown here is derived from an EMBL/GenBank/DDBJ whole genome shotgun (WGS) entry which is preliminary data.</text>
</comment>
<evidence type="ECO:0000256" key="1">
    <source>
        <dbReference type="ARBA" id="ARBA00001946"/>
    </source>
</evidence>
<dbReference type="Pfam" id="PF19086">
    <property type="entry name" value="Terpene_syn_C_2"/>
    <property type="match status" value="1"/>
</dbReference>
<evidence type="ECO:0000313" key="6">
    <source>
        <dbReference type="Proteomes" id="UP001338125"/>
    </source>
</evidence>
<dbReference type="InterPro" id="IPR034686">
    <property type="entry name" value="Terpene_cyclase-like_2"/>
</dbReference>
<reference evidence="5 6" key="1">
    <citation type="submission" date="2024-01" db="EMBL/GenBank/DDBJ databases">
        <title>Complete genome of Cladobotryum mycophilum ATHUM6906.</title>
        <authorList>
            <person name="Christinaki A.C."/>
            <person name="Myridakis A.I."/>
            <person name="Kouvelis V.N."/>
        </authorList>
    </citation>
    <scope>NUCLEOTIDE SEQUENCE [LARGE SCALE GENOMIC DNA]</scope>
    <source>
        <strain evidence="5 6">ATHUM6906</strain>
    </source>
</reference>
<comment type="similarity">
    <text evidence="2 4">Belongs to the terpene synthase family.</text>
</comment>
<accession>A0ABR0SI51</accession>
<organism evidence="5 6">
    <name type="scientific">Cladobotryum mycophilum</name>
    <dbReference type="NCBI Taxonomy" id="491253"/>
    <lineage>
        <taxon>Eukaryota</taxon>
        <taxon>Fungi</taxon>
        <taxon>Dikarya</taxon>
        <taxon>Ascomycota</taxon>
        <taxon>Pezizomycotina</taxon>
        <taxon>Sordariomycetes</taxon>
        <taxon>Hypocreomycetidae</taxon>
        <taxon>Hypocreales</taxon>
        <taxon>Hypocreaceae</taxon>
        <taxon>Cladobotryum</taxon>
    </lineage>
</organism>
<evidence type="ECO:0000256" key="2">
    <source>
        <dbReference type="ARBA" id="ARBA00006333"/>
    </source>
</evidence>